<evidence type="ECO:0000313" key="1">
    <source>
        <dbReference type="EMBL" id="SEE37170.1"/>
    </source>
</evidence>
<protein>
    <submittedName>
        <fullName evidence="1">Uncharacterized protein</fullName>
    </submittedName>
</protein>
<reference evidence="1 2" key="1">
    <citation type="submission" date="2016-10" db="EMBL/GenBank/DDBJ databases">
        <authorList>
            <person name="de Groot N.N."/>
        </authorList>
    </citation>
    <scope>NUCLEOTIDE SEQUENCE [LARGE SCALE GENOMIC DNA]</scope>
    <source>
        <strain evidence="1 2">GAS522</strain>
    </source>
</reference>
<sequence length="61" mass="7436">MFQLDTFIIQGHQKVIDHYRWLRDTAGSEAERERFQRRMVEEYEALKRYTESRSDGTRRAA</sequence>
<name>A0A1H5IAF8_9BRAD</name>
<proteinExistence type="predicted"/>
<organism evidence="1 2">
    <name type="scientific">Bradyrhizobium lablabi</name>
    <dbReference type="NCBI Taxonomy" id="722472"/>
    <lineage>
        <taxon>Bacteria</taxon>
        <taxon>Pseudomonadati</taxon>
        <taxon>Pseudomonadota</taxon>
        <taxon>Alphaproteobacteria</taxon>
        <taxon>Hyphomicrobiales</taxon>
        <taxon>Nitrobacteraceae</taxon>
        <taxon>Bradyrhizobium</taxon>
    </lineage>
</organism>
<evidence type="ECO:0000313" key="2">
    <source>
        <dbReference type="Proteomes" id="UP000183208"/>
    </source>
</evidence>
<dbReference type="Proteomes" id="UP000183208">
    <property type="component" value="Unassembled WGS sequence"/>
</dbReference>
<dbReference type="OrthoDB" id="8255339at2"/>
<gene>
    <name evidence="1" type="ORF">SAMN05444171_7213</name>
</gene>
<accession>A0A1H5IAF8</accession>
<dbReference type="EMBL" id="FNTI01000001">
    <property type="protein sequence ID" value="SEE37170.1"/>
    <property type="molecule type" value="Genomic_DNA"/>
</dbReference>
<dbReference type="AlphaFoldDB" id="A0A1H5IAF8"/>
<dbReference type="RefSeq" id="WP_074829147.1">
    <property type="nucleotide sequence ID" value="NZ_FNTI01000001.1"/>
</dbReference>